<evidence type="ECO:0000313" key="2">
    <source>
        <dbReference type="Proteomes" id="UP001595645"/>
    </source>
</evidence>
<gene>
    <name evidence="1" type="ORF">ACFOSH_29925</name>
</gene>
<sequence>MGNLFEGPSPAGEPADGGATAVRAMVLRKATEAVVANARDATDCRMLLEMLGLRSEPSARSVKASLPTFRVGKEAFTDFVIATFVPCAPAVTKAAREGPLPSAQLRKLDLHPFLKYVKVPEPSRSKAS</sequence>
<comment type="caution">
    <text evidence="1">The sequence shown here is derived from an EMBL/GenBank/DDBJ whole genome shotgun (WGS) entry which is preliminary data.</text>
</comment>
<organism evidence="1 2">
    <name type="scientific">Amycolatopsis speibonae</name>
    <dbReference type="NCBI Taxonomy" id="1450224"/>
    <lineage>
        <taxon>Bacteria</taxon>
        <taxon>Bacillati</taxon>
        <taxon>Actinomycetota</taxon>
        <taxon>Actinomycetes</taxon>
        <taxon>Pseudonocardiales</taxon>
        <taxon>Pseudonocardiaceae</taxon>
        <taxon>Amycolatopsis</taxon>
    </lineage>
</organism>
<dbReference type="EMBL" id="JBHRWK010000054">
    <property type="protein sequence ID" value="MFC3453677.1"/>
    <property type="molecule type" value="Genomic_DNA"/>
</dbReference>
<reference evidence="2" key="1">
    <citation type="journal article" date="2019" name="Int. J. Syst. Evol. Microbiol.">
        <title>The Global Catalogue of Microorganisms (GCM) 10K type strain sequencing project: providing services to taxonomists for standard genome sequencing and annotation.</title>
        <authorList>
            <consortium name="The Broad Institute Genomics Platform"/>
            <consortium name="The Broad Institute Genome Sequencing Center for Infectious Disease"/>
            <person name="Wu L."/>
            <person name="Ma J."/>
        </authorList>
    </citation>
    <scope>NUCLEOTIDE SEQUENCE [LARGE SCALE GENOMIC DNA]</scope>
    <source>
        <strain evidence="2">CGMCC 4.7676</strain>
    </source>
</reference>
<proteinExistence type="predicted"/>
<evidence type="ECO:0000313" key="1">
    <source>
        <dbReference type="EMBL" id="MFC3453677.1"/>
    </source>
</evidence>
<name>A0ABV7P6X6_9PSEU</name>
<dbReference type="Proteomes" id="UP001595645">
    <property type="component" value="Unassembled WGS sequence"/>
</dbReference>
<dbReference type="RefSeq" id="WP_378242500.1">
    <property type="nucleotide sequence ID" value="NZ_JBHRWK010000054.1"/>
</dbReference>
<protein>
    <submittedName>
        <fullName evidence="1">Uncharacterized protein</fullName>
    </submittedName>
</protein>
<accession>A0ABV7P6X6</accession>
<keyword evidence="2" id="KW-1185">Reference proteome</keyword>